<dbReference type="EMBL" id="JAEFCI010013187">
    <property type="protein sequence ID" value="KAG5455552.1"/>
    <property type="molecule type" value="Genomic_DNA"/>
</dbReference>
<reference evidence="1 2" key="1">
    <citation type="journal article" name="Sci. Rep.">
        <title>Genome-scale phylogenetic analyses confirm Olpidium as the closest living zoosporic fungus to the non-flagellated, terrestrial fungi.</title>
        <authorList>
            <person name="Chang Y."/>
            <person name="Rochon D."/>
            <person name="Sekimoto S."/>
            <person name="Wang Y."/>
            <person name="Chovatia M."/>
            <person name="Sandor L."/>
            <person name="Salamov A."/>
            <person name="Grigoriev I.V."/>
            <person name="Stajich J.E."/>
            <person name="Spatafora J.W."/>
        </authorList>
    </citation>
    <scope>NUCLEOTIDE SEQUENCE [LARGE SCALE GENOMIC DNA]</scope>
    <source>
        <strain evidence="1">S191</strain>
    </source>
</reference>
<proteinExistence type="predicted"/>
<evidence type="ECO:0000313" key="1">
    <source>
        <dbReference type="EMBL" id="KAG5455552.1"/>
    </source>
</evidence>
<keyword evidence="2" id="KW-1185">Reference proteome</keyword>
<accession>A0A8H7ZM67</accession>
<name>A0A8H7ZM67_9FUNG</name>
<protein>
    <submittedName>
        <fullName evidence="1">Uncharacterized protein</fullName>
    </submittedName>
</protein>
<gene>
    <name evidence="1" type="ORF">BJ554DRAFT_4998</name>
</gene>
<sequence length="44" mass="4483">MHKCGALLGAAKKFLSVQIIDRLQSVVDFAKAETVAQGAPGGGV</sequence>
<dbReference type="Proteomes" id="UP000673691">
    <property type="component" value="Unassembled WGS sequence"/>
</dbReference>
<dbReference type="AlphaFoldDB" id="A0A8H7ZM67"/>
<evidence type="ECO:0000313" key="2">
    <source>
        <dbReference type="Proteomes" id="UP000673691"/>
    </source>
</evidence>
<organism evidence="1 2">
    <name type="scientific">Olpidium bornovanus</name>
    <dbReference type="NCBI Taxonomy" id="278681"/>
    <lineage>
        <taxon>Eukaryota</taxon>
        <taxon>Fungi</taxon>
        <taxon>Fungi incertae sedis</taxon>
        <taxon>Olpidiomycota</taxon>
        <taxon>Olpidiomycotina</taxon>
        <taxon>Olpidiomycetes</taxon>
        <taxon>Olpidiales</taxon>
        <taxon>Olpidiaceae</taxon>
        <taxon>Olpidium</taxon>
    </lineage>
</organism>
<comment type="caution">
    <text evidence="1">The sequence shown here is derived from an EMBL/GenBank/DDBJ whole genome shotgun (WGS) entry which is preliminary data.</text>
</comment>